<dbReference type="PANTHER" id="PTHR44525">
    <property type="entry name" value="WD REPEAT-CONTAINING PROTEIN 27"/>
    <property type="match status" value="1"/>
</dbReference>
<dbReference type="AlphaFoldDB" id="A0A6I8NEX3"/>
<dbReference type="Bgee" id="ENSOANG00000020572">
    <property type="expression patterns" value="Expressed in testis and 6 other cell types or tissues"/>
</dbReference>
<dbReference type="InterPro" id="IPR036322">
    <property type="entry name" value="WD40_repeat_dom_sf"/>
</dbReference>
<sequence>MIFTSFRLFIGNYLTSKLYVSIFRFSMENREDLYSTKDDCLDDIILEKHFVESSRLASPVQLACSLHYCAFPWDGNELCIWNTDIPSYEPLHLIGHHQSITAVAFGNKANPLLICSASHDYVIVWSLDECEEKIEQASPLLSLFIDEENQQLILGSGVGQLWIFSLINEHQYRCVVNIDLKKKHRNFLTNRIKSGQHGLFGNVSKTPPTTHLHTSVTP</sequence>
<evidence type="ECO:0000313" key="2">
    <source>
        <dbReference type="Ensembl" id="ENSOANP00000039602.1"/>
    </source>
</evidence>
<feature type="compositionally biased region" description="Polar residues" evidence="1">
    <location>
        <begin position="203"/>
        <end position="218"/>
    </location>
</feature>
<reference evidence="2" key="1">
    <citation type="submission" date="2025-08" db="UniProtKB">
        <authorList>
            <consortium name="Ensembl"/>
        </authorList>
    </citation>
    <scope>IDENTIFICATION</scope>
    <source>
        <strain evidence="2">Glennie</strain>
    </source>
</reference>
<dbReference type="InterPro" id="IPR015943">
    <property type="entry name" value="WD40/YVTN_repeat-like_dom_sf"/>
</dbReference>
<evidence type="ECO:0000256" key="1">
    <source>
        <dbReference type="SAM" id="MobiDB-lite"/>
    </source>
</evidence>
<dbReference type="Ensembl" id="ENSOANT00000073384.1">
    <property type="protein sequence ID" value="ENSOANP00000039602.1"/>
    <property type="gene ID" value="ENSOANG00000020572.3"/>
</dbReference>
<dbReference type="PANTHER" id="PTHR44525:SF1">
    <property type="entry name" value="WD REPEAT-CONTAINING PROTEIN 27"/>
    <property type="match status" value="1"/>
</dbReference>
<accession>A0A6I8NEX3</accession>
<dbReference type="Gene3D" id="2.130.10.10">
    <property type="entry name" value="YVTN repeat-like/Quinoprotein amine dehydrogenase"/>
    <property type="match status" value="1"/>
</dbReference>
<name>A0A6I8NEX3_ORNAN</name>
<dbReference type="GeneTree" id="ENSGT00390000012017"/>
<keyword evidence="3" id="KW-1185">Reference proteome</keyword>
<organism evidence="2 3">
    <name type="scientific">Ornithorhynchus anatinus</name>
    <name type="common">Duckbill platypus</name>
    <dbReference type="NCBI Taxonomy" id="9258"/>
    <lineage>
        <taxon>Eukaryota</taxon>
        <taxon>Metazoa</taxon>
        <taxon>Chordata</taxon>
        <taxon>Craniata</taxon>
        <taxon>Vertebrata</taxon>
        <taxon>Euteleostomi</taxon>
        <taxon>Mammalia</taxon>
        <taxon>Monotremata</taxon>
        <taxon>Ornithorhynchidae</taxon>
        <taxon>Ornithorhynchus</taxon>
    </lineage>
</organism>
<gene>
    <name evidence="2" type="primary">WDR27</name>
</gene>
<dbReference type="SUPFAM" id="SSF50978">
    <property type="entry name" value="WD40 repeat-like"/>
    <property type="match status" value="1"/>
</dbReference>
<evidence type="ECO:0000313" key="3">
    <source>
        <dbReference type="Proteomes" id="UP000002279"/>
    </source>
</evidence>
<dbReference type="InterPro" id="IPR042411">
    <property type="entry name" value="WDR27"/>
</dbReference>
<protein>
    <submittedName>
        <fullName evidence="2">WD repeat domain 27</fullName>
    </submittedName>
</protein>
<proteinExistence type="predicted"/>
<feature type="region of interest" description="Disordered" evidence="1">
    <location>
        <begin position="199"/>
        <end position="218"/>
    </location>
</feature>
<reference evidence="2" key="2">
    <citation type="submission" date="2025-09" db="UniProtKB">
        <authorList>
            <consortium name="Ensembl"/>
        </authorList>
    </citation>
    <scope>IDENTIFICATION</scope>
    <source>
        <strain evidence="2">Glennie</strain>
    </source>
</reference>
<dbReference type="Proteomes" id="UP000002279">
    <property type="component" value="Unplaced"/>
</dbReference>